<reference evidence="1" key="2">
    <citation type="journal article" date="2015" name="Data Brief">
        <title>Shoot transcriptome of the giant reed, Arundo donax.</title>
        <authorList>
            <person name="Barrero R.A."/>
            <person name="Guerrero F.D."/>
            <person name="Moolhuijzen P."/>
            <person name="Goolsby J.A."/>
            <person name="Tidwell J."/>
            <person name="Bellgard S.E."/>
            <person name="Bellgard M.I."/>
        </authorList>
    </citation>
    <scope>NUCLEOTIDE SEQUENCE</scope>
    <source>
        <tissue evidence="1">Shoot tissue taken approximately 20 cm above the soil surface</tissue>
    </source>
</reference>
<sequence>MREHNFSSIEDFRGYVNTSLILIVFDMVLENHLEEFLYVVQSVLDYVCYLRSIISLLKHSQ</sequence>
<organism evidence="1">
    <name type="scientific">Arundo donax</name>
    <name type="common">Giant reed</name>
    <name type="synonym">Donax arundinaceus</name>
    <dbReference type="NCBI Taxonomy" id="35708"/>
    <lineage>
        <taxon>Eukaryota</taxon>
        <taxon>Viridiplantae</taxon>
        <taxon>Streptophyta</taxon>
        <taxon>Embryophyta</taxon>
        <taxon>Tracheophyta</taxon>
        <taxon>Spermatophyta</taxon>
        <taxon>Magnoliopsida</taxon>
        <taxon>Liliopsida</taxon>
        <taxon>Poales</taxon>
        <taxon>Poaceae</taxon>
        <taxon>PACMAD clade</taxon>
        <taxon>Arundinoideae</taxon>
        <taxon>Arundineae</taxon>
        <taxon>Arundo</taxon>
    </lineage>
</organism>
<dbReference type="AlphaFoldDB" id="A0A0A9AVV4"/>
<accession>A0A0A9AVV4</accession>
<name>A0A0A9AVV4_ARUDO</name>
<protein>
    <submittedName>
        <fullName evidence="1">Uncharacterized protein</fullName>
    </submittedName>
</protein>
<evidence type="ECO:0000313" key="1">
    <source>
        <dbReference type="EMBL" id="JAD55884.1"/>
    </source>
</evidence>
<reference evidence="1" key="1">
    <citation type="submission" date="2014-09" db="EMBL/GenBank/DDBJ databases">
        <authorList>
            <person name="Magalhaes I.L.F."/>
            <person name="Oliveira U."/>
            <person name="Santos F.R."/>
            <person name="Vidigal T.H.D.A."/>
            <person name="Brescovit A.D."/>
            <person name="Santos A.J."/>
        </authorList>
    </citation>
    <scope>NUCLEOTIDE SEQUENCE</scope>
    <source>
        <tissue evidence="1">Shoot tissue taken approximately 20 cm above the soil surface</tissue>
    </source>
</reference>
<proteinExistence type="predicted"/>
<dbReference type="EMBL" id="GBRH01242011">
    <property type="protein sequence ID" value="JAD55884.1"/>
    <property type="molecule type" value="Transcribed_RNA"/>
</dbReference>